<dbReference type="OrthoDB" id="9956338at2"/>
<dbReference type="AlphaFoldDB" id="A0A1K2HFK6"/>
<keyword evidence="2" id="KW-1185">Reference proteome</keyword>
<organism evidence="1 2">
    <name type="scientific">Chitinimonas taiwanensis DSM 18899</name>
    <dbReference type="NCBI Taxonomy" id="1121279"/>
    <lineage>
        <taxon>Bacteria</taxon>
        <taxon>Pseudomonadati</taxon>
        <taxon>Pseudomonadota</taxon>
        <taxon>Betaproteobacteria</taxon>
        <taxon>Neisseriales</taxon>
        <taxon>Chitinibacteraceae</taxon>
        <taxon>Chitinimonas</taxon>
    </lineage>
</organism>
<dbReference type="EMBL" id="FPKR01000005">
    <property type="protein sequence ID" value="SFZ75066.1"/>
    <property type="molecule type" value="Genomic_DNA"/>
</dbReference>
<protein>
    <submittedName>
        <fullName evidence="1">Uncharacterized protein</fullName>
    </submittedName>
</protein>
<evidence type="ECO:0000313" key="2">
    <source>
        <dbReference type="Proteomes" id="UP000186513"/>
    </source>
</evidence>
<accession>A0A1K2HFK6</accession>
<dbReference type="RefSeq" id="WP_072427973.1">
    <property type="nucleotide sequence ID" value="NZ_FPKR01000005.1"/>
</dbReference>
<gene>
    <name evidence="1" type="ORF">SAMN02745887_01442</name>
</gene>
<sequence length="63" mass="7141">MMIIPALVIPLLRELETLFSKPRHTTDDLPAEFRREAHDDGICLPSNHTAVQGSPVYMPAKYH</sequence>
<dbReference type="Proteomes" id="UP000186513">
    <property type="component" value="Unassembled WGS sequence"/>
</dbReference>
<name>A0A1K2HFK6_9NEIS</name>
<reference evidence="1 2" key="1">
    <citation type="submission" date="2016-11" db="EMBL/GenBank/DDBJ databases">
        <authorList>
            <person name="Jaros S."/>
            <person name="Januszkiewicz K."/>
            <person name="Wedrychowicz H."/>
        </authorList>
    </citation>
    <scope>NUCLEOTIDE SEQUENCE [LARGE SCALE GENOMIC DNA]</scope>
    <source>
        <strain evidence="1 2">DSM 18899</strain>
    </source>
</reference>
<proteinExistence type="predicted"/>
<evidence type="ECO:0000313" key="1">
    <source>
        <dbReference type="EMBL" id="SFZ75066.1"/>
    </source>
</evidence>